<name>A0A8S5UFT3_9VIRU</name>
<reference evidence="1" key="1">
    <citation type="journal article" date="2021" name="Proc. Natl. Acad. Sci. U.S.A.">
        <title>A Catalog of Tens of Thousands of Viruses from Human Metagenomes Reveals Hidden Associations with Chronic Diseases.</title>
        <authorList>
            <person name="Tisza M.J."/>
            <person name="Buck C.B."/>
        </authorList>
    </citation>
    <scope>NUCLEOTIDE SEQUENCE</scope>
    <source>
        <strain evidence="1">CtR9T2</strain>
    </source>
</reference>
<accession>A0A8S5UFT3</accession>
<evidence type="ECO:0000313" key="1">
    <source>
        <dbReference type="EMBL" id="DAF93283.1"/>
    </source>
</evidence>
<sequence>MWIKVTLCPNNVASLNKKLYTKNKHRIFDQNLKSRR</sequence>
<organism evidence="1">
    <name type="scientific">Phage sp. ctR9T2</name>
    <dbReference type="NCBI Taxonomy" id="2825795"/>
    <lineage>
        <taxon>Viruses</taxon>
    </lineage>
</organism>
<protein>
    <submittedName>
        <fullName evidence="1">Uncharacterized protein</fullName>
    </submittedName>
</protein>
<proteinExistence type="predicted"/>
<dbReference type="EMBL" id="BK016081">
    <property type="protein sequence ID" value="DAF93283.1"/>
    <property type="molecule type" value="Genomic_DNA"/>
</dbReference>